<keyword evidence="7" id="KW-0812">Transmembrane</keyword>
<dbReference type="EMBL" id="RAPF01000005">
    <property type="protein sequence ID" value="RKF20813.1"/>
    <property type="molecule type" value="Genomic_DNA"/>
</dbReference>
<dbReference type="InterPro" id="IPR058627">
    <property type="entry name" value="MdtA-like_C"/>
</dbReference>
<dbReference type="Pfam" id="PF25917">
    <property type="entry name" value="BSH_RND"/>
    <property type="match status" value="1"/>
</dbReference>
<feature type="region of interest" description="Disordered" evidence="6">
    <location>
        <begin position="379"/>
        <end position="401"/>
    </location>
</feature>
<comment type="subcellular location">
    <subcellularLocation>
        <location evidence="1">Cell envelope</location>
    </subcellularLocation>
</comment>
<evidence type="ECO:0000313" key="11">
    <source>
        <dbReference type="EMBL" id="RKF20813.1"/>
    </source>
</evidence>
<evidence type="ECO:0000256" key="6">
    <source>
        <dbReference type="SAM" id="MobiDB-lite"/>
    </source>
</evidence>
<dbReference type="GO" id="GO:0019898">
    <property type="term" value="C:extrinsic component of membrane"/>
    <property type="evidence" value="ECO:0007669"/>
    <property type="project" value="InterPro"/>
</dbReference>
<reference evidence="11 12" key="1">
    <citation type="submission" date="2018-09" db="EMBL/GenBank/DDBJ databases">
        <title>Altererythrobacter spongiae sp. nov., isolated from a marine sponge.</title>
        <authorList>
            <person name="Zhuang L."/>
            <person name="Luo L."/>
        </authorList>
    </citation>
    <scope>NUCLEOTIDE SEQUENCE [LARGE SCALE GENOMIC DNA]</scope>
    <source>
        <strain evidence="11 12">HN-Y73</strain>
    </source>
</reference>
<dbReference type="GO" id="GO:1990195">
    <property type="term" value="C:macrolide transmembrane transporter complex"/>
    <property type="evidence" value="ECO:0007669"/>
    <property type="project" value="InterPro"/>
</dbReference>
<dbReference type="AlphaFoldDB" id="A0A420EJH6"/>
<dbReference type="Gene3D" id="2.40.30.170">
    <property type="match status" value="1"/>
</dbReference>
<evidence type="ECO:0000256" key="5">
    <source>
        <dbReference type="SAM" id="Coils"/>
    </source>
</evidence>
<dbReference type="OrthoDB" id="9806939at2"/>
<keyword evidence="12" id="KW-1185">Reference proteome</keyword>
<dbReference type="PANTHER" id="PTHR30469:SF29">
    <property type="entry name" value="BLR2860 PROTEIN"/>
    <property type="match status" value="1"/>
</dbReference>
<dbReference type="GO" id="GO:1990961">
    <property type="term" value="P:xenobiotic detoxification by transmembrane export across the plasma membrane"/>
    <property type="evidence" value="ECO:0007669"/>
    <property type="project" value="InterPro"/>
</dbReference>
<comment type="similarity">
    <text evidence="2">Belongs to the membrane fusion protein (MFP) (TC 8.A.1) family.</text>
</comment>
<evidence type="ECO:0000256" key="2">
    <source>
        <dbReference type="ARBA" id="ARBA00009477"/>
    </source>
</evidence>
<comment type="caution">
    <text evidence="11">The sequence shown here is derived from an EMBL/GenBank/DDBJ whole genome shotgun (WGS) entry which is preliminary data.</text>
</comment>
<dbReference type="Gene3D" id="2.40.50.100">
    <property type="match status" value="1"/>
</dbReference>
<evidence type="ECO:0000259" key="9">
    <source>
        <dbReference type="Pfam" id="PF25954"/>
    </source>
</evidence>
<dbReference type="RefSeq" id="WP_120325096.1">
    <property type="nucleotide sequence ID" value="NZ_RAPF01000005.1"/>
</dbReference>
<evidence type="ECO:0000259" key="10">
    <source>
        <dbReference type="Pfam" id="PF25967"/>
    </source>
</evidence>
<dbReference type="InterPro" id="IPR058625">
    <property type="entry name" value="MdtA-like_BSH"/>
</dbReference>
<dbReference type="Proteomes" id="UP000284395">
    <property type="component" value="Unassembled WGS sequence"/>
</dbReference>
<dbReference type="NCBIfam" id="TIGR01730">
    <property type="entry name" value="RND_mfp"/>
    <property type="match status" value="1"/>
</dbReference>
<keyword evidence="7" id="KW-0472">Membrane</keyword>
<protein>
    <submittedName>
        <fullName evidence="11">Efflux RND transporter periplasmic adaptor subunit</fullName>
    </submittedName>
</protein>
<dbReference type="GO" id="GO:1990281">
    <property type="term" value="C:efflux pump complex"/>
    <property type="evidence" value="ECO:0007669"/>
    <property type="project" value="TreeGrafter"/>
</dbReference>
<proteinExistence type="inferred from homology"/>
<evidence type="ECO:0000256" key="4">
    <source>
        <dbReference type="ARBA" id="ARBA00023054"/>
    </source>
</evidence>
<dbReference type="PANTHER" id="PTHR30469">
    <property type="entry name" value="MULTIDRUG RESISTANCE PROTEIN MDTA"/>
    <property type="match status" value="1"/>
</dbReference>
<evidence type="ECO:0000256" key="3">
    <source>
        <dbReference type="ARBA" id="ARBA00022448"/>
    </source>
</evidence>
<feature type="domain" description="Multidrug resistance protein MdtA-like barrel-sandwich hybrid" evidence="8">
    <location>
        <begin position="88"/>
        <end position="213"/>
    </location>
</feature>
<feature type="transmembrane region" description="Helical" evidence="7">
    <location>
        <begin position="28"/>
        <end position="46"/>
    </location>
</feature>
<gene>
    <name evidence="11" type="ORF">D6851_10750</name>
</gene>
<dbReference type="SUPFAM" id="SSF111369">
    <property type="entry name" value="HlyD-like secretion proteins"/>
    <property type="match status" value="1"/>
</dbReference>
<dbReference type="Gene3D" id="6.10.140.1990">
    <property type="match status" value="1"/>
</dbReference>
<feature type="domain" description="Multidrug resistance protein MdtA-like C-terminal permuted SH3" evidence="10">
    <location>
        <begin position="300"/>
        <end position="362"/>
    </location>
</feature>
<keyword evidence="4 5" id="KW-0175">Coiled coil</keyword>
<evidence type="ECO:0000256" key="7">
    <source>
        <dbReference type="SAM" id="Phobius"/>
    </source>
</evidence>
<dbReference type="InterPro" id="IPR058792">
    <property type="entry name" value="Beta-barrel_RND_2"/>
</dbReference>
<dbReference type="Pfam" id="PF25967">
    <property type="entry name" value="RND-MFP_C"/>
    <property type="match status" value="1"/>
</dbReference>
<organism evidence="11 12">
    <name type="scientific">Altericroceibacterium spongiae</name>
    <dbReference type="NCBI Taxonomy" id="2320269"/>
    <lineage>
        <taxon>Bacteria</taxon>
        <taxon>Pseudomonadati</taxon>
        <taxon>Pseudomonadota</taxon>
        <taxon>Alphaproteobacteria</taxon>
        <taxon>Sphingomonadales</taxon>
        <taxon>Erythrobacteraceae</taxon>
        <taxon>Altericroceibacterium</taxon>
    </lineage>
</organism>
<evidence type="ECO:0000256" key="1">
    <source>
        <dbReference type="ARBA" id="ARBA00004196"/>
    </source>
</evidence>
<dbReference type="GO" id="GO:0030313">
    <property type="term" value="C:cell envelope"/>
    <property type="evidence" value="ECO:0007669"/>
    <property type="project" value="UniProtKB-SubCell"/>
</dbReference>
<evidence type="ECO:0000313" key="12">
    <source>
        <dbReference type="Proteomes" id="UP000284395"/>
    </source>
</evidence>
<dbReference type="GO" id="GO:0015562">
    <property type="term" value="F:efflux transmembrane transporter activity"/>
    <property type="evidence" value="ECO:0007669"/>
    <property type="project" value="TreeGrafter"/>
</dbReference>
<dbReference type="Pfam" id="PF25954">
    <property type="entry name" value="Beta-barrel_RND_2"/>
    <property type="match status" value="1"/>
</dbReference>
<accession>A0A420EJH6</accession>
<keyword evidence="7" id="KW-1133">Transmembrane helix</keyword>
<name>A0A420EJH6_9SPHN</name>
<feature type="domain" description="CusB-like beta-barrel" evidence="9">
    <location>
        <begin position="220"/>
        <end position="292"/>
    </location>
</feature>
<keyword evidence="3" id="KW-0813">Transport</keyword>
<feature type="coiled-coil region" evidence="5">
    <location>
        <begin position="128"/>
        <end position="186"/>
    </location>
</feature>
<evidence type="ECO:0000259" key="8">
    <source>
        <dbReference type="Pfam" id="PF25917"/>
    </source>
</evidence>
<dbReference type="FunFam" id="2.40.30.170:FF:000010">
    <property type="entry name" value="Efflux RND transporter periplasmic adaptor subunit"/>
    <property type="match status" value="1"/>
</dbReference>
<dbReference type="InterPro" id="IPR006143">
    <property type="entry name" value="RND_pump_MFP"/>
</dbReference>
<dbReference type="Gene3D" id="2.40.420.20">
    <property type="match status" value="1"/>
</dbReference>
<dbReference type="InterPro" id="IPR030190">
    <property type="entry name" value="MacA_alpha-hairpin_sf"/>
</dbReference>
<sequence length="401" mass="42767">MTDGRELIDDEGNDKLLKDERPASLRRTIIITIVVLALIIGALYFWRMMRSGGQAWQAQEVPVTAMVAKTSDVPVSLDAVGSLSAVREVLLAPEVAGRVSSIHFNSGDYVRSGAPLVNLYAGPEIADRKAAQARAEFARLQLKRSEELAPTGAESQELLQERRSQLQEAEAAVAQLDARIRQKRILAPFSGKLGIRQIDPGEYLNAGAPVASLTALNQLYVDFSLPQQDLAKLEPGTEVNVVTDAFPGQTFTAKINALDPKIDEGTRNVRVQATLPNPGQNLRPGMYVTASVMLAPEKGVIVLPLTAIQTSAQGDSVVVIRGETARKKGKAEFVPVKTGRRVGESVVIKSGIKPGDVIVTQGQLRVQPGADLAVSNLVSTNGTASSAKPKKSAEAAPSEGQ</sequence>